<sequence>TCSVHLTTTFDNFFLVLLQWEEHSVVPDVIDVVPPEIIEVKYGNLIVNLGNELTPRQVKDVPEVTWRAEDGAYYFLCMTDPDAPSRANPTAGQIRHWLVGNIPGNKIEEGETFAEYVGSGPPKDSGLHRYIFLVYKQPGKINFDEPYISNKPRNPQRRNFSIKEFAQKYNLGNPVAGNFYQAQYDDYARIYEHIRP</sequence>
<protein>
    <recommendedName>
        <fullName evidence="3">Phosphatidylethanolamine-binding protein</fullName>
    </recommendedName>
</protein>
<evidence type="ECO:0000313" key="2">
    <source>
        <dbReference type="Proteomes" id="UP001233999"/>
    </source>
</evidence>
<dbReference type="Pfam" id="PF01161">
    <property type="entry name" value="PBP"/>
    <property type="match status" value="1"/>
</dbReference>
<feature type="non-terminal residue" evidence="1">
    <location>
        <position position="196"/>
    </location>
</feature>
<evidence type="ECO:0008006" key="3">
    <source>
        <dbReference type="Google" id="ProtNLM"/>
    </source>
</evidence>
<dbReference type="Gene3D" id="3.90.280.10">
    <property type="entry name" value="PEBP-like"/>
    <property type="match status" value="1"/>
</dbReference>
<dbReference type="PANTHER" id="PTHR11362">
    <property type="entry name" value="PHOSPHATIDYLETHANOLAMINE-BINDING PROTEIN"/>
    <property type="match status" value="1"/>
</dbReference>
<reference evidence="1" key="1">
    <citation type="journal article" date="2023" name="IScience">
        <title>Live-bearing cockroach genome reveals convergent evolutionary mechanisms linked to viviparity in insects and beyond.</title>
        <authorList>
            <person name="Fouks B."/>
            <person name="Harrison M.C."/>
            <person name="Mikhailova A.A."/>
            <person name="Marchal E."/>
            <person name="English S."/>
            <person name="Carruthers M."/>
            <person name="Jennings E.C."/>
            <person name="Chiamaka E.L."/>
            <person name="Frigard R.A."/>
            <person name="Pippel M."/>
            <person name="Attardo G.M."/>
            <person name="Benoit J.B."/>
            <person name="Bornberg-Bauer E."/>
            <person name="Tobe S.S."/>
        </authorList>
    </citation>
    <scope>NUCLEOTIDE SEQUENCE</scope>
    <source>
        <strain evidence="1">Stay&amp;Tobe</strain>
    </source>
</reference>
<keyword evidence="2" id="KW-1185">Reference proteome</keyword>
<dbReference type="InterPro" id="IPR036610">
    <property type="entry name" value="PEBP-like_sf"/>
</dbReference>
<name>A0AAD7ZG67_DIPPU</name>
<proteinExistence type="predicted"/>
<dbReference type="EMBL" id="JASPKZ010008359">
    <property type="protein sequence ID" value="KAJ9580129.1"/>
    <property type="molecule type" value="Genomic_DNA"/>
</dbReference>
<comment type="caution">
    <text evidence="1">The sequence shown here is derived from an EMBL/GenBank/DDBJ whole genome shotgun (WGS) entry which is preliminary data.</text>
</comment>
<reference evidence="1" key="2">
    <citation type="submission" date="2023-05" db="EMBL/GenBank/DDBJ databases">
        <authorList>
            <person name="Fouks B."/>
        </authorList>
    </citation>
    <scope>NUCLEOTIDE SEQUENCE</scope>
    <source>
        <strain evidence="1">Stay&amp;Tobe</strain>
        <tissue evidence="1">Testes</tissue>
    </source>
</reference>
<accession>A0AAD7ZG67</accession>
<dbReference type="PANTHER" id="PTHR11362:SF82">
    <property type="entry name" value="PHOSPHATIDYLETHANOLAMINE-BINDING PROTEIN 4"/>
    <property type="match status" value="1"/>
</dbReference>
<feature type="non-terminal residue" evidence="1">
    <location>
        <position position="1"/>
    </location>
</feature>
<dbReference type="Proteomes" id="UP001233999">
    <property type="component" value="Unassembled WGS sequence"/>
</dbReference>
<dbReference type="InterPro" id="IPR008914">
    <property type="entry name" value="PEBP"/>
</dbReference>
<gene>
    <name evidence="1" type="ORF">L9F63_004202</name>
</gene>
<organism evidence="1 2">
    <name type="scientific">Diploptera punctata</name>
    <name type="common">Pacific beetle cockroach</name>
    <dbReference type="NCBI Taxonomy" id="6984"/>
    <lineage>
        <taxon>Eukaryota</taxon>
        <taxon>Metazoa</taxon>
        <taxon>Ecdysozoa</taxon>
        <taxon>Arthropoda</taxon>
        <taxon>Hexapoda</taxon>
        <taxon>Insecta</taxon>
        <taxon>Pterygota</taxon>
        <taxon>Neoptera</taxon>
        <taxon>Polyneoptera</taxon>
        <taxon>Dictyoptera</taxon>
        <taxon>Blattodea</taxon>
        <taxon>Blaberoidea</taxon>
        <taxon>Blaberidae</taxon>
        <taxon>Diplopterinae</taxon>
        <taxon>Diploptera</taxon>
    </lineage>
</organism>
<dbReference type="SUPFAM" id="SSF49777">
    <property type="entry name" value="PEBP-like"/>
    <property type="match status" value="1"/>
</dbReference>
<dbReference type="AlphaFoldDB" id="A0AAD7ZG67"/>
<evidence type="ECO:0000313" key="1">
    <source>
        <dbReference type="EMBL" id="KAJ9580129.1"/>
    </source>
</evidence>
<dbReference type="InterPro" id="IPR035810">
    <property type="entry name" value="PEBP_euk"/>
</dbReference>
<dbReference type="CDD" id="cd00866">
    <property type="entry name" value="PEBP_euk"/>
    <property type="match status" value="1"/>
</dbReference>